<comment type="caution">
    <text evidence="2">The sequence shown here is derived from an EMBL/GenBank/DDBJ whole genome shotgun (WGS) entry which is preliminary data.</text>
</comment>
<reference evidence="2 3" key="1">
    <citation type="submission" date="2019-03" db="EMBL/GenBank/DDBJ databases">
        <title>Metabolic potential of uncultured bacteria and archaea associated with petroleum seepage in deep-sea sediments.</title>
        <authorList>
            <person name="Dong X."/>
            <person name="Hubert C."/>
        </authorList>
    </citation>
    <scope>NUCLEOTIDE SEQUENCE [LARGE SCALE GENOMIC DNA]</scope>
    <source>
        <strain evidence="2">E29_bin78</strain>
    </source>
</reference>
<proteinExistence type="predicted"/>
<name>A0A523ULL3_UNCAE</name>
<dbReference type="InterPro" id="IPR001173">
    <property type="entry name" value="Glyco_trans_2-like"/>
</dbReference>
<dbReference type="GO" id="GO:0016740">
    <property type="term" value="F:transferase activity"/>
    <property type="evidence" value="ECO:0007669"/>
    <property type="project" value="UniProtKB-KW"/>
</dbReference>
<dbReference type="Gene3D" id="3.90.550.10">
    <property type="entry name" value="Spore Coat Polysaccharide Biosynthesis Protein SpsA, Chain A"/>
    <property type="match status" value="1"/>
</dbReference>
<dbReference type="InterPro" id="IPR050834">
    <property type="entry name" value="Glycosyltransf_2"/>
</dbReference>
<dbReference type="EMBL" id="SOJK01000271">
    <property type="protein sequence ID" value="TET43415.1"/>
    <property type="molecule type" value="Genomic_DNA"/>
</dbReference>
<protein>
    <submittedName>
        <fullName evidence="2">Glycosyltransferase</fullName>
    </submittedName>
</protein>
<dbReference type="Pfam" id="PF00535">
    <property type="entry name" value="Glycos_transf_2"/>
    <property type="match status" value="1"/>
</dbReference>
<dbReference type="Proteomes" id="UP000320679">
    <property type="component" value="Unassembled WGS sequence"/>
</dbReference>
<dbReference type="AlphaFoldDB" id="A0A523ULL3"/>
<dbReference type="PANTHER" id="PTHR43685">
    <property type="entry name" value="GLYCOSYLTRANSFERASE"/>
    <property type="match status" value="1"/>
</dbReference>
<accession>A0A523ULL3</accession>
<keyword evidence="2" id="KW-0808">Transferase</keyword>
<dbReference type="InterPro" id="IPR029044">
    <property type="entry name" value="Nucleotide-diphossugar_trans"/>
</dbReference>
<sequence length="311" mass="36354">MNTEKIRKISIVIPTYNQKEILAKSLDYLILQDYPKDQYEIIVVDDGSSDGTEEMVRSKIGSKVGWRYLYQKQRGPHFARNLGIKKARGEIIIFVDSDIFTAPNFITEHVKFHQKFGDVVVSGPVVRTDRLNHIFSDTGKRKLKRLSFVFSLPSFITSNLSVRRKFLIRVGGFDEEFTGFGWHDWELGLRLKKLGLKAKRNINAMVYHYKEKTGLSDLPSLCEKRRQRGRNAVLYYKKHPSLKVKLGIRPQSLIFDKLIGWIDKDFGERLLLFTAEKDSQWWLKLLIKWKLLHAYAQGLRDGIIKYKVRLF</sequence>
<organism evidence="2 3">
    <name type="scientific">Aerophobetes bacterium</name>
    <dbReference type="NCBI Taxonomy" id="2030807"/>
    <lineage>
        <taxon>Bacteria</taxon>
        <taxon>Candidatus Aerophobota</taxon>
    </lineage>
</organism>
<feature type="domain" description="Glycosyltransferase 2-like" evidence="1">
    <location>
        <begin position="10"/>
        <end position="167"/>
    </location>
</feature>
<gene>
    <name evidence="2" type="ORF">E3J59_06455</name>
</gene>
<dbReference type="SUPFAM" id="SSF53448">
    <property type="entry name" value="Nucleotide-diphospho-sugar transferases"/>
    <property type="match status" value="1"/>
</dbReference>
<evidence type="ECO:0000313" key="2">
    <source>
        <dbReference type="EMBL" id="TET43415.1"/>
    </source>
</evidence>
<dbReference type="PANTHER" id="PTHR43685:SF3">
    <property type="entry name" value="SLR2126 PROTEIN"/>
    <property type="match status" value="1"/>
</dbReference>
<evidence type="ECO:0000313" key="3">
    <source>
        <dbReference type="Proteomes" id="UP000320679"/>
    </source>
</evidence>
<evidence type="ECO:0000259" key="1">
    <source>
        <dbReference type="Pfam" id="PF00535"/>
    </source>
</evidence>